<keyword evidence="5" id="KW-0677">Repeat</keyword>
<evidence type="ECO:0000313" key="11">
    <source>
        <dbReference type="Proteomes" id="UP001153555"/>
    </source>
</evidence>
<comment type="similarity">
    <text evidence="2">Belongs to the WD repeat SEC31 family.</text>
</comment>
<evidence type="ECO:0000313" key="10">
    <source>
        <dbReference type="EMBL" id="CAA0836848.1"/>
    </source>
</evidence>
<dbReference type="FunFam" id="2.130.10.10:FF:000295">
    <property type="entry name" value="Protein transport protein SEC31 homolog B"/>
    <property type="match status" value="1"/>
</dbReference>
<name>A0A9N7RN38_STRHE</name>
<sequence>MAGYIKVVNRSASTAFAPDGAYIAAGTMAGAVDLQFSSSANLDIFELDFVSDDQQLILAGTVPSSERFNRISWGKDPANSEEYSLGLVAGGLVDGNIGIWNPKHLICSDPSKRGSDGSEKAFVVNLSRHKGPVRGLEFNSLSSNQLHLASGAEEGDICIWDVSRPAEPSHFPPLKGSGSATQGEISFLSWNSKVQHILASTSFNGTTVVWDLRKQKPVISFADSIKRRCSVLQWHPDVTTQLIVASDEDSAPCLRLWDMRNIMNPVKEFVGHTKGVIGMSWCPIDSSYLLTCAKDNRTICWDTVSGEIVAELPTGTNWNFDVHWYSKIPGIISASSFDGKVGIYNIEVISHCVELISVFNNCY</sequence>
<keyword evidence="3" id="KW-0813">Transport</keyword>
<keyword evidence="6" id="KW-0256">Endoplasmic reticulum</keyword>
<evidence type="ECO:0000256" key="6">
    <source>
        <dbReference type="ARBA" id="ARBA00022824"/>
    </source>
</evidence>
<dbReference type="SUPFAM" id="SSF50978">
    <property type="entry name" value="WD40 repeat-like"/>
    <property type="match status" value="1"/>
</dbReference>
<dbReference type="InterPro" id="IPR001680">
    <property type="entry name" value="WD40_rpt"/>
</dbReference>
<dbReference type="PANTHER" id="PTHR13923">
    <property type="entry name" value="SEC31-RELATED PROTEIN"/>
    <property type="match status" value="1"/>
</dbReference>
<dbReference type="EMBL" id="CACSLK010030184">
    <property type="protein sequence ID" value="CAA0836848.1"/>
    <property type="molecule type" value="Genomic_DNA"/>
</dbReference>
<dbReference type="Pfam" id="PF00400">
    <property type="entry name" value="WD40"/>
    <property type="match status" value="2"/>
</dbReference>
<dbReference type="GO" id="GO:0005198">
    <property type="term" value="F:structural molecule activity"/>
    <property type="evidence" value="ECO:0007669"/>
    <property type="project" value="TreeGrafter"/>
</dbReference>
<comment type="subcellular location">
    <subcellularLocation>
        <location evidence="1">Endoplasmic reticulum</location>
    </subcellularLocation>
</comment>
<evidence type="ECO:0000256" key="7">
    <source>
        <dbReference type="ARBA" id="ARBA00022892"/>
    </source>
</evidence>
<keyword evidence="11" id="KW-1185">Reference proteome</keyword>
<feature type="non-terminal residue" evidence="10">
    <location>
        <position position="363"/>
    </location>
</feature>
<dbReference type="PANTHER" id="PTHR13923:SF11">
    <property type="entry name" value="SECRETORY 31, ISOFORM D"/>
    <property type="match status" value="1"/>
</dbReference>
<keyword evidence="4 9" id="KW-0853">WD repeat</keyword>
<accession>A0A9N7RN38</accession>
<proteinExistence type="inferred from homology"/>
<feature type="repeat" description="WD" evidence="9">
    <location>
        <begin position="269"/>
        <end position="311"/>
    </location>
</feature>
<evidence type="ECO:0000256" key="3">
    <source>
        <dbReference type="ARBA" id="ARBA00022448"/>
    </source>
</evidence>
<dbReference type="InterPro" id="IPR036322">
    <property type="entry name" value="WD40_repeat_dom_sf"/>
</dbReference>
<feature type="repeat" description="WD" evidence="9">
    <location>
        <begin position="126"/>
        <end position="163"/>
    </location>
</feature>
<organism evidence="10 11">
    <name type="scientific">Striga hermonthica</name>
    <name type="common">Purple witchweed</name>
    <name type="synonym">Buchnera hermonthica</name>
    <dbReference type="NCBI Taxonomy" id="68872"/>
    <lineage>
        <taxon>Eukaryota</taxon>
        <taxon>Viridiplantae</taxon>
        <taxon>Streptophyta</taxon>
        <taxon>Embryophyta</taxon>
        <taxon>Tracheophyta</taxon>
        <taxon>Spermatophyta</taxon>
        <taxon>Magnoliopsida</taxon>
        <taxon>eudicotyledons</taxon>
        <taxon>Gunneridae</taxon>
        <taxon>Pentapetalae</taxon>
        <taxon>asterids</taxon>
        <taxon>lamiids</taxon>
        <taxon>Lamiales</taxon>
        <taxon>Orobanchaceae</taxon>
        <taxon>Buchnereae</taxon>
        <taxon>Striga</taxon>
    </lineage>
</organism>
<dbReference type="GO" id="GO:0090110">
    <property type="term" value="P:COPII-coated vesicle cargo loading"/>
    <property type="evidence" value="ECO:0007669"/>
    <property type="project" value="TreeGrafter"/>
</dbReference>
<dbReference type="OrthoDB" id="542917at2759"/>
<reference evidence="10" key="1">
    <citation type="submission" date="2019-12" db="EMBL/GenBank/DDBJ databases">
        <authorList>
            <person name="Scholes J."/>
        </authorList>
    </citation>
    <scope>NUCLEOTIDE SEQUENCE</scope>
</reference>
<gene>
    <name evidence="10" type="ORF">SHERM_03892</name>
</gene>
<dbReference type="AlphaFoldDB" id="A0A9N7RN38"/>
<dbReference type="InterPro" id="IPR040251">
    <property type="entry name" value="SEC31-like"/>
</dbReference>
<evidence type="ECO:0000256" key="2">
    <source>
        <dbReference type="ARBA" id="ARBA00009358"/>
    </source>
</evidence>
<evidence type="ECO:0000256" key="1">
    <source>
        <dbReference type="ARBA" id="ARBA00004240"/>
    </source>
</evidence>
<dbReference type="PROSITE" id="PS50082">
    <property type="entry name" value="WD_REPEATS_2"/>
    <property type="match status" value="2"/>
</dbReference>
<evidence type="ECO:0000256" key="8">
    <source>
        <dbReference type="ARBA" id="ARBA00022927"/>
    </source>
</evidence>
<dbReference type="GO" id="GO:0007029">
    <property type="term" value="P:endoplasmic reticulum organization"/>
    <property type="evidence" value="ECO:0007669"/>
    <property type="project" value="TreeGrafter"/>
</dbReference>
<dbReference type="InterPro" id="IPR015943">
    <property type="entry name" value="WD40/YVTN_repeat-like_dom_sf"/>
</dbReference>
<protein>
    <submittedName>
        <fullName evidence="10">Protein transport protein SEC31 homolog B</fullName>
    </submittedName>
</protein>
<dbReference type="Gene3D" id="2.130.10.10">
    <property type="entry name" value="YVTN repeat-like/Quinoprotein amine dehydrogenase"/>
    <property type="match status" value="1"/>
</dbReference>
<evidence type="ECO:0000256" key="4">
    <source>
        <dbReference type="ARBA" id="ARBA00022574"/>
    </source>
</evidence>
<dbReference type="GO" id="GO:0030127">
    <property type="term" value="C:COPII vesicle coat"/>
    <property type="evidence" value="ECO:0007669"/>
    <property type="project" value="TreeGrafter"/>
</dbReference>
<keyword evidence="8" id="KW-0653">Protein transport</keyword>
<evidence type="ECO:0000256" key="9">
    <source>
        <dbReference type="PROSITE-ProRule" id="PRU00221"/>
    </source>
</evidence>
<dbReference type="GO" id="GO:0015031">
    <property type="term" value="P:protein transport"/>
    <property type="evidence" value="ECO:0007669"/>
    <property type="project" value="UniProtKB-KW"/>
</dbReference>
<dbReference type="Proteomes" id="UP001153555">
    <property type="component" value="Unassembled WGS sequence"/>
</dbReference>
<comment type="caution">
    <text evidence="10">The sequence shown here is derived from an EMBL/GenBank/DDBJ whole genome shotgun (WGS) entry which is preliminary data.</text>
</comment>
<evidence type="ECO:0000256" key="5">
    <source>
        <dbReference type="ARBA" id="ARBA00022737"/>
    </source>
</evidence>
<dbReference type="SMART" id="SM00320">
    <property type="entry name" value="WD40"/>
    <property type="match status" value="5"/>
</dbReference>
<keyword evidence="7" id="KW-0931">ER-Golgi transport</keyword>
<dbReference type="GO" id="GO:0070971">
    <property type="term" value="C:endoplasmic reticulum exit site"/>
    <property type="evidence" value="ECO:0007669"/>
    <property type="project" value="TreeGrafter"/>
</dbReference>